<dbReference type="Proteomes" id="UP000310719">
    <property type="component" value="Chromosome"/>
</dbReference>
<gene>
    <name evidence="1" type="ORF">NCTC13032_00264</name>
</gene>
<reference evidence="1 2" key="1">
    <citation type="submission" date="2019-05" db="EMBL/GenBank/DDBJ databases">
        <authorList>
            <consortium name="Pathogen Informatics"/>
        </authorList>
    </citation>
    <scope>NUCLEOTIDE SEQUENCE [LARGE SCALE GENOMIC DNA]</scope>
    <source>
        <strain evidence="1 2">NCTC13032</strain>
    </source>
</reference>
<dbReference type="AntiFam" id="ANF00225">
    <property type="entry name" value="Shadow ORF (opposite tuf)"/>
</dbReference>
<protein>
    <submittedName>
        <fullName evidence="1">Uncharacterized protein</fullName>
    </submittedName>
</protein>
<dbReference type="AlphaFoldDB" id="A0A4U9HEF4"/>
<accession>A0A4U9HEF4</accession>
<dbReference type="EMBL" id="LR590464">
    <property type="protein sequence ID" value="VTP62282.1"/>
    <property type="molecule type" value="Genomic_DNA"/>
</dbReference>
<organism evidence="1 2">
    <name type="scientific">Leclercia adecarboxylata</name>
    <dbReference type="NCBI Taxonomy" id="83655"/>
    <lineage>
        <taxon>Bacteria</taxon>
        <taxon>Pseudomonadati</taxon>
        <taxon>Pseudomonadota</taxon>
        <taxon>Gammaproteobacteria</taxon>
        <taxon>Enterobacterales</taxon>
        <taxon>Enterobacteriaceae</taxon>
        <taxon>Leclercia</taxon>
    </lineage>
</organism>
<evidence type="ECO:0000313" key="1">
    <source>
        <dbReference type="EMBL" id="VTP62282.1"/>
    </source>
</evidence>
<sequence length="166" mass="19166">MDQGNNHFDVVAWHYHLNAFWQFDGTGHVSSTEVELWTVAFEERSMTAAFVFRQDVHFRFELGVRLDGAWLSQNLTTFDFFTFDTTQQNTNVLTGTAFVQQFAEHFNAGTGRLSSVLDTNDFNFFANLDDTALYTTGNNGTTTGDGEYVFDRQQERLVNRTLWLWM</sequence>
<evidence type="ECO:0000313" key="2">
    <source>
        <dbReference type="Proteomes" id="UP000310719"/>
    </source>
</evidence>
<name>A0A4U9HEF4_9ENTR</name>
<proteinExistence type="predicted"/>